<dbReference type="EMBL" id="BKCJ011932211">
    <property type="protein sequence ID" value="GFD62539.1"/>
    <property type="molecule type" value="Genomic_DNA"/>
</dbReference>
<feature type="non-terminal residue" evidence="2">
    <location>
        <position position="59"/>
    </location>
</feature>
<accession>A0A699XRP9</accession>
<feature type="compositionally biased region" description="Basic and acidic residues" evidence="1">
    <location>
        <begin position="21"/>
        <end position="38"/>
    </location>
</feature>
<protein>
    <submittedName>
        <fullName evidence="2">Uncharacterized protein</fullName>
    </submittedName>
</protein>
<gene>
    <name evidence="2" type="ORF">Tci_934508</name>
</gene>
<evidence type="ECO:0000313" key="2">
    <source>
        <dbReference type="EMBL" id="GFD62539.1"/>
    </source>
</evidence>
<comment type="caution">
    <text evidence="2">The sequence shown here is derived from an EMBL/GenBank/DDBJ whole genome shotgun (WGS) entry which is preliminary data.</text>
</comment>
<evidence type="ECO:0000256" key="1">
    <source>
        <dbReference type="SAM" id="MobiDB-lite"/>
    </source>
</evidence>
<feature type="non-terminal residue" evidence="2">
    <location>
        <position position="1"/>
    </location>
</feature>
<feature type="compositionally biased region" description="Basic and acidic residues" evidence="1">
    <location>
        <begin position="1"/>
        <end position="10"/>
    </location>
</feature>
<organism evidence="2">
    <name type="scientific">Tanacetum cinerariifolium</name>
    <name type="common">Dalmatian daisy</name>
    <name type="synonym">Chrysanthemum cinerariifolium</name>
    <dbReference type="NCBI Taxonomy" id="118510"/>
    <lineage>
        <taxon>Eukaryota</taxon>
        <taxon>Viridiplantae</taxon>
        <taxon>Streptophyta</taxon>
        <taxon>Embryophyta</taxon>
        <taxon>Tracheophyta</taxon>
        <taxon>Spermatophyta</taxon>
        <taxon>Magnoliopsida</taxon>
        <taxon>eudicotyledons</taxon>
        <taxon>Gunneridae</taxon>
        <taxon>Pentapetalae</taxon>
        <taxon>asterids</taxon>
        <taxon>campanulids</taxon>
        <taxon>Asterales</taxon>
        <taxon>Asteraceae</taxon>
        <taxon>Asteroideae</taxon>
        <taxon>Anthemideae</taxon>
        <taxon>Anthemidinae</taxon>
        <taxon>Tanacetum</taxon>
    </lineage>
</organism>
<reference evidence="2" key="1">
    <citation type="journal article" date="2019" name="Sci. Rep.">
        <title>Draft genome of Tanacetum cinerariifolium, the natural source of mosquito coil.</title>
        <authorList>
            <person name="Yamashiro T."/>
            <person name="Shiraishi A."/>
            <person name="Satake H."/>
            <person name="Nakayama K."/>
        </authorList>
    </citation>
    <scope>NUCLEOTIDE SEQUENCE</scope>
</reference>
<name>A0A699XRP9_TANCI</name>
<proteinExistence type="predicted"/>
<sequence>LMGSKEEAERIKRKGLNIEQESAKKQKTSEEVSEEVKSPEEVLEEKVKEMMQLVPIEEV</sequence>
<feature type="region of interest" description="Disordered" evidence="1">
    <location>
        <begin position="1"/>
        <end position="38"/>
    </location>
</feature>
<dbReference type="AlphaFoldDB" id="A0A699XRP9"/>